<evidence type="ECO:0000259" key="1">
    <source>
        <dbReference type="Pfam" id="PF01272"/>
    </source>
</evidence>
<dbReference type="GO" id="GO:0016301">
    <property type="term" value="F:kinase activity"/>
    <property type="evidence" value="ECO:0007669"/>
    <property type="project" value="UniProtKB-KW"/>
</dbReference>
<dbReference type="Proteomes" id="UP000243525">
    <property type="component" value="Unassembled WGS sequence"/>
</dbReference>
<dbReference type="AlphaFoldDB" id="A0A2T5C658"/>
<dbReference type="SUPFAM" id="SSF54534">
    <property type="entry name" value="FKBP-like"/>
    <property type="match status" value="1"/>
</dbReference>
<accession>A0A2T5C658</accession>
<dbReference type="Gene3D" id="3.10.50.30">
    <property type="entry name" value="Transcription elongation factor, GreA/GreB, C-terminal domain"/>
    <property type="match status" value="1"/>
</dbReference>
<sequence length="137" mass="15309">MDNQITLTELDYARLSQLTLSERKFQIVELRNLSFLRAVINRASKVESNAIAPDYVTMNSKVEVLDPDTKKVMTVQLVYPEEANLKNGKISVLSPMGSALLGYKVGDTISFHVPKGIKAMNIKSILYQPESQGEYTV</sequence>
<dbReference type="InterPro" id="IPR001437">
    <property type="entry name" value="Tscrpt_elong_fac_GreA/B_C"/>
</dbReference>
<name>A0A2T5C658_9BACT</name>
<dbReference type="RefSeq" id="WP_107820539.1">
    <property type="nucleotide sequence ID" value="NZ_OY782574.1"/>
</dbReference>
<reference evidence="2 3" key="1">
    <citation type="submission" date="2018-04" db="EMBL/GenBank/DDBJ databases">
        <title>Genomic Encyclopedia of Archaeal and Bacterial Type Strains, Phase II (KMG-II): from individual species to whole genera.</title>
        <authorList>
            <person name="Goeker M."/>
        </authorList>
    </citation>
    <scope>NUCLEOTIDE SEQUENCE [LARGE SCALE GENOMIC DNA]</scope>
    <source>
        <strain evidence="2 3">DSM 28823</strain>
    </source>
</reference>
<dbReference type="PANTHER" id="PTHR30437:SF5">
    <property type="entry name" value="REGULATOR OF NUCLEOSIDE DIPHOSPHATE KINASE"/>
    <property type="match status" value="1"/>
</dbReference>
<dbReference type="InterPro" id="IPR036953">
    <property type="entry name" value="GreA/GreB_C_sf"/>
</dbReference>
<dbReference type="GO" id="GO:0032784">
    <property type="term" value="P:regulation of DNA-templated transcription elongation"/>
    <property type="evidence" value="ECO:0007669"/>
    <property type="project" value="InterPro"/>
</dbReference>
<dbReference type="PROSITE" id="PS00830">
    <property type="entry name" value="GREAB_2"/>
    <property type="match status" value="1"/>
</dbReference>
<gene>
    <name evidence="2" type="ORF">C8N47_10181</name>
</gene>
<dbReference type="InterPro" id="IPR023459">
    <property type="entry name" value="Tscrpt_elong_fac_GreA/B_fam"/>
</dbReference>
<protein>
    <submittedName>
        <fullName evidence="2">Regulator of nucleoside diphosphate kinase</fullName>
    </submittedName>
</protein>
<evidence type="ECO:0000313" key="2">
    <source>
        <dbReference type="EMBL" id="PTN10433.1"/>
    </source>
</evidence>
<keyword evidence="3" id="KW-1185">Reference proteome</keyword>
<dbReference type="PANTHER" id="PTHR30437">
    <property type="entry name" value="TRANSCRIPTION ELONGATION FACTOR GREA"/>
    <property type="match status" value="1"/>
</dbReference>
<dbReference type="OrthoDB" id="192847at2"/>
<dbReference type="GO" id="GO:0006354">
    <property type="term" value="P:DNA-templated transcription elongation"/>
    <property type="evidence" value="ECO:0007669"/>
    <property type="project" value="TreeGrafter"/>
</dbReference>
<dbReference type="InterPro" id="IPR018151">
    <property type="entry name" value="TF_GreA/GreB_CS"/>
</dbReference>
<proteinExistence type="predicted"/>
<keyword evidence="2" id="KW-0418">Kinase</keyword>
<dbReference type="EMBL" id="QAAD01000001">
    <property type="protein sequence ID" value="PTN10433.1"/>
    <property type="molecule type" value="Genomic_DNA"/>
</dbReference>
<keyword evidence="2" id="KW-0808">Transferase</keyword>
<evidence type="ECO:0000313" key="3">
    <source>
        <dbReference type="Proteomes" id="UP000243525"/>
    </source>
</evidence>
<comment type="caution">
    <text evidence="2">The sequence shown here is derived from an EMBL/GenBank/DDBJ whole genome shotgun (WGS) entry which is preliminary data.</text>
</comment>
<feature type="domain" description="Transcription elongation factor GreA/GreB C-terminal" evidence="1">
    <location>
        <begin position="54"/>
        <end position="127"/>
    </location>
</feature>
<organism evidence="2 3">
    <name type="scientific">Mangrovibacterium marinum</name>
    <dbReference type="NCBI Taxonomy" id="1639118"/>
    <lineage>
        <taxon>Bacteria</taxon>
        <taxon>Pseudomonadati</taxon>
        <taxon>Bacteroidota</taxon>
        <taxon>Bacteroidia</taxon>
        <taxon>Marinilabiliales</taxon>
        <taxon>Prolixibacteraceae</taxon>
        <taxon>Mangrovibacterium</taxon>
    </lineage>
</organism>
<dbReference type="GO" id="GO:0003677">
    <property type="term" value="F:DNA binding"/>
    <property type="evidence" value="ECO:0007669"/>
    <property type="project" value="InterPro"/>
</dbReference>
<dbReference type="GO" id="GO:0070063">
    <property type="term" value="F:RNA polymerase binding"/>
    <property type="evidence" value="ECO:0007669"/>
    <property type="project" value="InterPro"/>
</dbReference>
<dbReference type="Pfam" id="PF01272">
    <property type="entry name" value="GreA_GreB"/>
    <property type="match status" value="1"/>
</dbReference>